<comment type="cofactor">
    <cofactor evidence="1">
        <name>Mg(2+)</name>
        <dbReference type="ChEBI" id="CHEBI:18420"/>
    </cofactor>
</comment>
<accession>A0A512SXV0</accession>
<dbReference type="InterPro" id="IPR011206">
    <property type="entry name" value="Citrate_lyase_beta/mcl1/mcl2"/>
</dbReference>
<comment type="caution">
    <text evidence="7">The sequence shown here is derived from an EMBL/GenBank/DDBJ whole genome shotgun (WGS) entry which is preliminary data.</text>
</comment>
<evidence type="ECO:0000256" key="1">
    <source>
        <dbReference type="ARBA" id="ARBA00001946"/>
    </source>
</evidence>
<proteinExistence type="predicted"/>
<dbReference type="GO" id="GO:0006107">
    <property type="term" value="P:oxaloacetate metabolic process"/>
    <property type="evidence" value="ECO:0007669"/>
    <property type="project" value="TreeGrafter"/>
</dbReference>
<dbReference type="InterPro" id="IPR015813">
    <property type="entry name" value="Pyrv/PenolPyrv_kinase-like_dom"/>
</dbReference>
<dbReference type="Pfam" id="PF03328">
    <property type="entry name" value="HpcH_HpaI"/>
    <property type="match status" value="1"/>
</dbReference>
<evidence type="ECO:0000256" key="5">
    <source>
        <dbReference type="PIRSR" id="PIRSR015582-2"/>
    </source>
</evidence>
<evidence type="ECO:0000256" key="3">
    <source>
        <dbReference type="ARBA" id="ARBA00022842"/>
    </source>
</evidence>
<dbReference type="PANTHER" id="PTHR32308:SF10">
    <property type="entry name" value="CITRATE LYASE SUBUNIT BETA"/>
    <property type="match status" value="1"/>
</dbReference>
<evidence type="ECO:0000256" key="4">
    <source>
        <dbReference type="PIRSR" id="PIRSR015582-1"/>
    </source>
</evidence>
<keyword evidence="2 5" id="KW-0479">Metal-binding</keyword>
<feature type="binding site" evidence="5">
    <location>
        <position position="150"/>
    </location>
    <ligand>
        <name>Mg(2+)</name>
        <dbReference type="ChEBI" id="CHEBI:18420"/>
    </ligand>
</feature>
<feature type="binding site" evidence="4">
    <location>
        <position position="124"/>
    </location>
    <ligand>
        <name>substrate</name>
    </ligand>
</feature>
<evidence type="ECO:0000313" key="8">
    <source>
        <dbReference type="Proteomes" id="UP000321793"/>
    </source>
</evidence>
<name>A0A512SXV0_9MICO</name>
<keyword evidence="7" id="KW-0456">Lyase</keyword>
<feature type="binding site" evidence="4">
    <location>
        <position position="73"/>
    </location>
    <ligand>
        <name>substrate</name>
    </ligand>
</feature>
<dbReference type="GO" id="GO:0000287">
    <property type="term" value="F:magnesium ion binding"/>
    <property type="evidence" value="ECO:0007669"/>
    <property type="project" value="TreeGrafter"/>
</dbReference>
<dbReference type="OrthoDB" id="5172636at2"/>
<sequence>MSVEGVTTARTFLFVPGDRPDRFAKAMASGADAVVLDLEDAVAPPHKRDALANVVAFLAERGADAGGPPVVVRVNTDGVEGELTALAGVGHPLVVMVPKAESAGVLAEVRALLPAGSGTIPLLETAAGLLDVREVAEAPGVLRLAFGHLDLCAQLGLSPDDDRRLGPARFALVVASAAASLPPPVDGVATAITDDDETTRATRSAVASGFTGKLCIHPRQVAVVHEALLPTGAELAWARSVTGSGAGEGASSVDGEFVDRPVLLRAEAILARARGAGTS</sequence>
<dbReference type="AlphaFoldDB" id="A0A512SXV0"/>
<protein>
    <submittedName>
        <fullName evidence="7">CoA ester lyase</fullName>
    </submittedName>
</protein>
<feature type="binding site" evidence="5">
    <location>
        <position position="124"/>
    </location>
    <ligand>
        <name>Mg(2+)</name>
        <dbReference type="ChEBI" id="CHEBI:18420"/>
    </ligand>
</feature>
<dbReference type="InterPro" id="IPR005000">
    <property type="entry name" value="Aldolase/citrate-lyase_domain"/>
</dbReference>
<evidence type="ECO:0000256" key="2">
    <source>
        <dbReference type="ARBA" id="ARBA00022723"/>
    </source>
</evidence>
<dbReference type="GO" id="GO:0016829">
    <property type="term" value="F:lyase activity"/>
    <property type="evidence" value="ECO:0007669"/>
    <property type="project" value="UniProtKB-KW"/>
</dbReference>
<keyword evidence="8" id="KW-1185">Reference proteome</keyword>
<dbReference type="Proteomes" id="UP000321793">
    <property type="component" value="Unassembled WGS sequence"/>
</dbReference>
<dbReference type="PANTHER" id="PTHR32308">
    <property type="entry name" value="LYASE BETA SUBUNIT, PUTATIVE (AFU_ORTHOLOGUE AFUA_4G13030)-RELATED"/>
    <property type="match status" value="1"/>
</dbReference>
<gene>
    <name evidence="7" type="ORF">KLO01_07920</name>
</gene>
<dbReference type="RefSeq" id="WP_147062292.1">
    <property type="nucleotide sequence ID" value="NZ_BKBA01000003.1"/>
</dbReference>
<dbReference type="EMBL" id="BKBA01000003">
    <property type="protein sequence ID" value="GEQ12745.1"/>
    <property type="molecule type" value="Genomic_DNA"/>
</dbReference>
<dbReference type="SUPFAM" id="SSF51621">
    <property type="entry name" value="Phosphoenolpyruvate/pyruvate domain"/>
    <property type="match status" value="1"/>
</dbReference>
<feature type="domain" description="HpcH/HpaI aldolase/citrate lyase" evidence="6">
    <location>
        <begin position="10"/>
        <end position="218"/>
    </location>
</feature>
<reference evidence="7 8" key="1">
    <citation type="submission" date="2019-07" db="EMBL/GenBank/DDBJ databases">
        <title>Whole genome shotgun sequence of Knoellia locipacati NBRC 109775.</title>
        <authorList>
            <person name="Hosoyama A."/>
            <person name="Uohara A."/>
            <person name="Ohji S."/>
            <person name="Ichikawa N."/>
        </authorList>
    </citation>
    <scope>NUCLEOTIDE SEQUENCE [LARGE SCALE GENOMIC DNA]</scope>
    <source>
        <strain evidence="7 8">NBRC 109775</strain>
    </source>
</reference>
<dbReference type="Gene3D" id="3.20.20.60">
    <property type="entry name" value="Phosphoenolpyruvate-binding domains"/>
    <property type="match status" value="1"/>
</dbReference>
<dbReference type="PIRSF" id="PIRSF015582">
    <property type="entry name" value="Cit_lyase_B"/>
    <property type="match status" value="1"/>
</dbReference>
<keyword evidence="3 5" id="KW-0460">Magnesium</keyword>
<dbReference type="InterPro" id="IPR040442">
    <property type="entry name" value="Pyrv_kinase-like_dom_sf"/>
</dbReference>
<organism evidence="7 8">
    <name type="scientific">Knoellia locipacati</name>
    <dbReference type="NCBI Taxonomy" id="882824"/>
    <lineage>
        <taxon>Bacteria</taxon>
        <taxon>Bacillati</taxon>
        <taxon>Actinomycetota</taxon>
        <taxon>Actinomycetes</taxon>
        <taxon>Micrococcales</taxon>
        <taxon>Intrasporangiaceae</taxon>
        <taxon>Knoellia</taxon>
    </lineage>
</organism>
<evidence type="ECO:0000259" key="6">
    <source>
        <dbReference type="Pfam" id="PF03328"/>
    </source>
</evidence>
<evidence type="ECO:0000313" key="7">
    <source>
        <dbReference type="EMBL" id="GEQ12745.1"/>
    </source>
</evidence>